<protein>
    <recommendedName>
        <fullName evidence="4">B30.2/SPRY domain-containing protein</fullName>
    </recommendedName>
</protein>
<dbReference type="CDD" id="cd16040">
    <property type="entry name" value="SPRY_PRY_SNTX"/>
    <property type="match status" value="1"/>
</dbReference>
<feature type="non-terminal residue" evidence="5">
    <location>
        <position position="1"/>
    </location>
</feature>
<dbReference type="GO" id="GO:0008270">
    <property type="term" value="F:zinc ion binding"/>
    <property type="evidence" value="ECO:0007669"/>
    <property type="project" value="UniProtKB-KW"/>
</dbReference>
<evidence type="ECO:0000313" key="6">
    <source>
        <dbReference type="Proteomes" id="UP000034805"/>
    </source>
</evidence>
<evidence type="ECO:0000259" key="4">
    <source>
        <dbReference type="PROSITE" id="PS50188"/>
    </source>
</evidence>
<dbReference type="InterPro" id="IPR043136">
    <property type="entry name" value="B30.2/SPRY_sf"/>
</dbReference>
<dbReference type="Proteomes" id="UP000034805">
    <property type="component" value="Unassembled WGS sequence"/>
</dbReference>
<comment type="caution">
    <text evidence="5">The sequence shown here is derived from an EMBL/GenBank/DDBJ whole genome shotgun (WGS) entry which is preliminary data.</text>
</comment>
<accession>A0A0P7THW6</accession>
<dbReference type="GO" id="GO:0005737">
    <property type="term" value="C:cytoplasm"/>
    <property type="evidence" value="ECO:0007669"/>
    <property type="project" value="UniProtKB-ARBA"/>
</dbReference>
<dbReference type="SUPFAM" id="SSF49899">
    <property type="entry name" value="Concanavalin A-like lectins/glucanases"/>
    <property type="match status" value="1"/>
</dbReference>
<dbReference type="PANTHER" id="PTHR25465">
    <property type="entry name" value="B-BOX DOMAIN CONTAINING"/>
    <property type="match status" value="1"/>
</dbReference>
<evidence type="ECO:0000256" key="2">
    <source>
        <dbReference type="ARBA" id="ARBA00022771"/>
    </source>
</evidence>
<dbReference type="InterPro" id="IPR001870">
    <property type="entry name" value="B30.2/SPRY"/>
</dbReference>
<dbReference type="PROSITE" id="PS50188">
    <property type="entry name" value="B302_SPRY"/>
    <property type="match status" value="1"/>
</dbReference>
<evidence type="ECO:0000256" key="3">
    <source>
        <dbReference type="ARBA" id="ARBA00022833"/>
    </source>
</evidence>
<organism evidence="5 6">
    <name type="scientific">Scleropages formosus</name>
    <name type="common">Asian bonytongue</name>
    <name type="synonym">Osteoglossum formosum</name>
    <dbReference type="NCBI Taxonomy" id="113540"/>
    <lineage>
        <taxon>Eukaryota</taxon>
        <taxon>Metazoa</taxon>
        <taxon>Chordata</taxon>
        <taxon>Craniata</taxon>
        <taxon>Vertebrata</taxon>
        <taxon>Euteleostomi</taxon>
        <taxon>Actinopterygii</taxon>
        <taxon>Neopterygii</taxon>
        <taxon>Teleostei</taxon>
        <taxon>Osteoglossocephala</taxon>
        <taxon>Osteoglossomorpha</taxon>
        <taxon>Osteoglossiformes</taxon>
        <taxon>Osteoglossidae</taxon>
        <taxon>Scleropages</taxon>
    </lineage>
</organism>
<keyword evidence="1" id="KW-0479">Metal-binding</keyword>
<feature type="domain" description="B30.2/SPRY" evidence="4">
    <location>
        <begin position="1"/>
        <end position="183"/>
    </location>
</feature>
<dbReference type="InterPro" id="IPR051051">
    <property type="entry name" value="E3_ubiq-ligase_TRIM/RNF"/>
</dbReference>
<dbReference type="Gene3D" id="2.60.120.920">
    <property type="match status" value="1"/>
</dbReference>
<dbReference type="SMART" id="SM00589">
    <property type="entry name" value="PRY"/>
    <property type="match status" value="1"/>
</dbReference>
<reference evidence="5 6" key="1">
    <citation type="submission" date="2015-08" db="EMBL/GenBank/DDBJ databases">
        <title>The genome of the Asian arowana (Scleropages formosus).</title>
        <authorList>
            <person name="Tan M.H."/>
            <person name="Gan H.M."/>
            <person name="Croft L.J."/>
            <person name="Austin C.M."/>
        </authorList>
    </citation>
    <scope>NUCLEOTIDE SEQUENCE [LARGE SCALE GENOMIC DNA]</scope>
    <source>
        <strain evidence="5">Aro1</strain>
    </source>
</reference>
<evidence type="ECO:0000313" key="5">
    <source>
        <dbReference type="EMBL" id="KPP57051.1"/>
    </source>
</evidence>
<dbReference type="AlphaFoldDB" id="A0A0P7THW6"/>
<dbReference type="PANTHER" id="PTHR25465:SF14">
    <property type="entry name" value="E3 UBIQUITIN-PROTEIN LIGASE TRIM65"/>
    <property type="match status" value="1"/>
</dbReference>
<evidence type="ECO:0000256" key="1">
    <source>
        <dbReference type="ARBA" id="ARBA00022723"/>
    </source>
</evidence>
<dbReference type="PRINTS" id="PR01407">
    <property type="entry name" value="BUTYPHLNCDUF"/>
</dbReference>
<dbReference type="InterPro" id="IPR013320">
    <property type="entry name" value="ConA-like_dom_sf"/>
</dbReference>
<keyword evidence="2" id="KW-0863">Zinc-finger</keyword>
<dbReference type="InterPro" id="IPR003877">
    <property type="entry name" value="SPRY_dom"/>
</dbReference>
<sequence>FCHLTLDPNTASRCLLLSHENRKATLGWGAEWPYPDHQERFDCLDQVLCREGLSGRCYWEAEWSGSWVFIGAAYRKMCRKGKGDSSQLGRNQSSWGLYCSGEKYVVCHNKVCTDLAGPISHRVGVYLDWAGGTLSFYSVLSNELQFLHTFRFTFIEPLYPAFSIGFLIKAHKAYRLDSWTESSSISLCSLG</sequence>
<gene>
    <name evidence="5" type="ORF">Z043_125261</name>
</gene>
<dbReference type="Pfam" id="PF00622">
    <property type="entry name" value="SPRY"/>
    <property type="match status" value="1"/>
</dbReference>
<dbReference type="Pfam" id="PF13765">
    <property type="entry name" value="PRY"/>
    <property type="match status" value="1"/>
</dbReference>
<dbReference type="EMBL" id="JARO02017801">
    <property type="protein sequence ID" value="KPP57051.1"/>
    <property type="molecule type" value="Genomic_DNA"/>
</dbReference>
<dbReference type="InterPro" id="IPR003879">
    <property type="entry name" value="Butyrophylin_SPRY"/>
</dbReference>
<dbReference type="InterPro" id="IPR006574">
    <property type="entry name" value="PRY"/>
</dbReference>
<keyword evidence="3" id="KW-0862">Zinc</keyword>
<proteinExistence type="predicted"/>
<dbReference type="SMART" id="SM00449">
    <property type="entry name" value="SPRY"/>
    <property type="match status" value="1"/>
</dbReference>
<name>A0A0P7THW6_SCLFO</name>